<dbReference type="InterPro" id="IPR013783">
    <property type="entry name" value="Ig-like_fold"/>
</dbReference>
<evidence type="ECO:0000259" key="10">
    <source>
        <dbReference type="SMART" id="SM00642"/>
    </source>
</evidence>
<dbReference type="NCBIfam" id="TIGR01515">
    <property type="entry name" value="branching_enzym"/>
    <property type="match status" value="1"/>
</dbReference>
<comment type="function">
    <text evidence="9">Catalyzes the formation of the alpha-1,6-glucosidic linkages in glycogen by scission of a 1,4-alpha-linked oligosaccharide from growing alpha-1,4-glucan chains and the subsequent attachment of the oligosaccharide to the alpha-1,6 position.</text>
</comment>
<evidence type="ECO:0000256" key="5">
    <source>
        <dbReference type="ARBA" id="ARBA00022676"/>
    </source>
</evidence>
<dbReference type="SUPFAM" id="SSF51011">
    <property type="entry name" value="Glycosyl hydrolase domain"/>
    <property type="match status" value="1"/>
</dbReference>
<keyword evidence="5 9" id="KW-0328">Glycosyltransferase</keyword>
<dbReference type="SUPFAM" id="SSF51445">
    <property type="entry name" value="(Trans)glycosidases"/>
    <property type="match status" value="1"/>
</dbReference>
<feature type="active site" description="Nucleophile" evidence="9">
    <location>
        <position position="407"/>
    </location>
</feature>
<dbReference type="InterPro" id="IPR006047">
    <property type="entry name" value="GH13_cat_dom"/>
</dbReference>
<dbReference type="CDD" id="cd11322">
    <property type="entry name" value="AmyAc_Glg_BE"/>
    <property type="match status" value="1"/>
</dbReference>
<comment type="subunit">
    <text evidence="9">Monomer.</text>
</comment>
<evidence type="ECO:0000256" key="2">
    <source>
        <dbReference type="ARBA" id="ARBA00004964"/>
    </source>
</evidence>
<dbReference type="PANTHER" id="PTHR43651">
    <property type="entry name" value="1,4-ALPHA-GLUCAN-BRANCHING ENZYME"/>
    <property type="match status" value="1"/>
</dbReference>
<dbReference type="SMART" id="SM00642">
    <property type="entry name" value="Aamy"/>
    <property type="match status" value="1"/>
</dbReference>
<evidence type="ECO:0000256" key="4">
    <source>
        <dbReference type="ARBA" id="ARBA00022600"/>
    </source>
</evidence>
<evidence type="ECO:0000256" key="1">
    <source>
        <dbReference type="ARBA" id="ARBA00000826"/>
    </source>
</evidence>
<dbReference type="InterPro" id="IPR006407">
    <property type="entry name" value="GlgB"/>
</dbReference>
<evidence type="ECO:0000256" key="3">
    <source>
        <dbReference type="ARBA" id="ARBA00009000"/>
    </source>
</evidence>
<evidence type="ECO:0000256" key="7">
    <source>
        <dbReference type="ARBA" id="ARBA00023056"/>
    </source>
</evidence>
<dbReference type="Gene3D" id="2.60.40.1180">
    <property type="entry name" value="Golgi alpha-mannosidase II"/>
    <property type="match status" value="1"/>
</dbReference>
<keyword evidence="12" id="KW-1185">Reference proteome</keyword>
<comment type="pathway">
    <text evidence="2 9">Glycan biosynthesis; glycogen biosynthesis.</text>
</comment>
<dbReference type="Gene3D" id="2.60.40.10">
    <property type="entry name" value="Immunoglobulins"/>
    <property type="match status" value="2"/>
</dbReference>
<dbReference type="Pfam" id="PF02922">
    <property type="entry name" value="CBM_48"/>
    <property type="match status" value="1"/>
</dbReference>
<dbReference type="PIRSF" id="PIRSF000463">
    <property type="entry name" value="GlgB"/>
    <property type="match status" value="1"/>
</dbReference>
<evidence type="ECO:0000256" key="6">
    <source>
        <dbReference type="ARBA" id="ARBA00022679"/>
    </source>
</evidence>
<dbReference type="EMBL" id="JAHBOH010000002">
    <property type="protein sequence ID" value="MBT0995333.1"/>
    <property type="molecule type" value="Genomic_DNA"/>
</dbReference>
<dbReference type="Gene3D" id="3.20.20.80">
    <property type="entry name" value="Glycosidases"/>
    <property type="match status" value="1"/>
</dbReference>
<comment type="similarity">
    <text evidence="3 9">Belongs to the glycosyl hydrolase 13 family. GlgB subfamily.</text>
</comment>
<evidence type="ECO:0000256" key="8">
    <source>
        <dbReference type="ARBA" id="ARBA00023277"/>
    </source>
</evidence>
<dbReference type="InterPro" id="IPR037439">
    <property type="entry name" value="Branching_enzy"/>
</dbReference>
<dbReference type="InterPro" id="IPR044143">
    <property type="entry name" value="GlgB_N_E_set_prok"/>
</dbReference>
<dbReference type="CDD" id="cd02855">
    <property type="entry name" value="E_set_GBE_prok_N"/>
    <property type="match status" value="1"/>
</dbReference>
<dbReference type="Pfam" id="PF00128">
    <property type="entry name" value="Alpha-amylase"/>
    <property type="match status" value="1"/>
</dbReference>
<comment type="caution">
    <text evidence="11">The sequence shown here is derived from an EMBL/GenBank/DDBJ whole genome shotgun (WGS) entry which is preliminary data.</text>
</comment>
<evidence type="ECO:0000313" key="11">
    <source>
        <dbReference type="EMBL" id="MBT0995333.1"/>
    </source>
</evidence>
<feature type="domain" description="Glycosyl hydrolase family 13 catalytic" evidence="10">
    <location>
        <begin position="255"/>
        <end position="596"/>
    </location>
</feature>
<gene>
    <name evidence="9 11" type="primary">glgB</name>
    <name evidence="11" type="ORF">KIN34_13675</name>
</gene>
<organism evidence="11 12">
    <name type="scientific">Cellulomonas fulva</name>
    <dbReference type="NCBI Taxonomy" id="2835530"/>
    <lineage>
        <taxon>Bacteria</taxon>
        <taxon>Bacillati</taxon>
        <taxon>Actinomycetota</taxon>
        <taxon>Actinomycetes</taxon>
        <taxon>Micrococcales</taxon>
        <taxon>Cellulomonadaceae</taxon>
        <taxon>Cellulomonas</taxon>
    </lineage>
</organism>
<dbReference type="HAMAP" id="MF_00685">
    <property type="entry name" value="GlgB"/>
    <property type="match status" value="1"/>
</dbReference>
<dbReference type="RefSeq" id="WP_214352212.1">
    <property type="nucleotide sequence ID" value="NZ_JAHBOH010000002.1"/>
</dbReference>
<dbReference type="Pfam" id="PF22019">
    <property type="entry name" value="GlgB_N"/>
    <property type="match status" value="1"/>
</dbReference>
<dbReference type="GO" id="GO:0003844">
    <property type="term" value="F:1,4-alpha-glucan branching enzyme activity"/>
    <property type="evidence" value="ECO:0007669"/>
    <property type="project" value="UniProtKB-EC"/>
</dbReference>
<keyword evidence="8 9" id="KW-0119">Carbohydrate metabolism</keyword>
<dbReference type="InterPro" id="IPR014756">
    <property type="entry name" value="Ig_E-set"/>
</dbReference>
<comment type="catalytic activity">
    <reaction evidence="1 9">
        <text>Transfers a segment of a (1-&gt;4)-alpha-D-glucan chain to a primary hydroxy group in a similar glucan chain.</text>
        <dbReference type="EC" id="2.4.1.18"/>
    </reaction>
</comment>
<accession>A0ABS5U1Q4</accession>
<keyword evidence="7 9" id="KW-0320">Glycogen biosynthesis</keyword>
<dbReference type="InterPro" id="IPR017853">
    <property type="entry name" value="GH"/>
</dbReference>
<dbReference type="NCBIfam" id="NF008967">
    <property type="entry name" value="PRK12313.1"/>
    <property type="match status" value="1"/>
</dbReference>
<evidence type="ECO:0000256" key="9">
    <source>
        <dbReference type="HAMAP-Rule" id="MF_00685"/>
    </source>
</evidence>
<keyword evidence="4 9" id="KW-0321">Glycogen metabolism</keyword>
<protein>
    <recommendedName>
        <fullName evidence="9">1,4-alpha-glucan branching enzyme GlgB</fullName>
        <ecNumber evidence="9">2.4.1.18</ecNumber>
    </recommendedName>
    <alternativeName>
        <fullName evidence="9">1,4-alpha-D-glucan:1,4-alpha-D-glucan 6-glucosyl-transferase</fullName>
    </alternativeName>
    <alternativeName>
        <fullName evidence="9">Alpha-(1-&gt;4)-glucan branching enzyme</fullName>
    </alternativeName>
    <alternativeName>
        <fullName evidence="9">Glycogen branching enzyme</fullName>
        <shortName evidence="9">BE</shortName>
    </alternativeName>
</protein>
<dbReference type="PANTHER" id="PTHR43651:SF3">
    <property type="entry name" value="1,4-ALPHA-GLUCAN-BRANCHING ENZYME"/>
    <property type="match status" value="1"/>
</dbReference>
<dbReference type="SUPFAM" id="SSF81296">
    <property type="entry name" value="E set domains"/>
    <property type="match status" value="2"/>
</dbReference>
<keyword evidence="6 9" id="KW-0808">Transferase</keyword>
<reference evidence="11 12" key="1">
    <citation type="submission" date="2021-05" db="EMBL/GenBank/DDBJ databases">
        <title>Description of Cellulomonas sp. DKR-3 sp. nov.</title>
        <authorList>
            <person name="Dahal R.H."/>
            <person name="Chaudhary D.K."/>
        </authorList>
    </citation>
    <scope>NUCLEOTIDE SEQUENCE [LARGE SCALE GENOMIC DNA]</scope>
    <source>
        <strain evidence="11 12">DKR-3</strain>
    </source>
</reference>
<proteinExistence type="inferred from homology"/>
<dbReference type="Pfam" id="PF02806">
    <property type="entry name" value="Alpha-amylase_C"/>
    <property type="match status" value="1"/>
</dbReference>
<dbReference type="InterPro" id="IPR006048">
    <property type="entry name" value="A-amylase/branching_C"/>
</dbReference>
<dbReference type="Proteomes" id="UP000722125">
    <property type="component" value="Unassembled WGS sequence"/>
</dbReference>
<feature type="active site" description="Proton donor" evidence="9">
    <location>
        <position position="460"/>
    </location>
</feature>
<evidence type="ECO:0000313" key="12">
    <source>
        <dbReference type="Proteomes" id="UP000722125"/>
    </source>
</evidence>
<sequence>MSPAAPTPVPVDSGTLSAVAHGAWFDPHGILGPHPGVGGVTVRTLRPLADAVVVVTPDTRVPARHEQDGIWVAVLPGDDVPDYRIEVTYGTTTTTADDPYRFLPTVQELDRHLIREGRHEELWTVLGAHVRTYPGVLGEVQGTSFAVWAPNARSVRVIGDFNYWQGATHAMRSLGDSGVWELFVPGVTAGARYKFEILTPDGSWRQKADPMAQGTEVPPATASVVVESAYAWDDDEWMTRRSQRDPHTGPVSVYEVHLGSWRAGLSYRDLAHQLTEYVLDLGFTHVEFLPVAEHPYAPSWGYQVTGYYAPSSRFGHPDDLRYLIDTLHRAGIGVIVDWVPGHFPKDEWALAQFDGTALYEHPDPLLGEQPDWGTYIFNFGRNEVRNFLVANAVYWLTEFHVDALRVDAVASMLYLDYSRQPGQWRPNKHGGRENLDAIAFLQETNATAYRRAPGTMMIAEESTAWPGVTAPTDHNGLGFGLKWNMGWMNDTLRYLAEEPVNRSWHHGEITFSMVYAYSERYVLPISHDEVVHGKGSLYGRMPGDHWQKTAGVRALLAYQWTHPGKQLLFMGQELAQPDEWDESRSLSWWALEDPLRAGVQRMLRDLNALYRATPALWELDHSPEGFEWIDSNDAAHNVLAFVRKGVGTPPVVVVVNFAGIPHESYRLALPDGGRWTESFNTDALEYGGSGVGNLGSVEARPDPHHGRPYSALVRVPPLGAVVLTPAQD</sequence>
<dbReference type="InterPro" id="IPR004193">
    <property type="entry name" value="Glyco_hydro_13_N"/>
</dbReference>
<name>A0ABS5U1Q4_9CELL</name>
<dbReference type="InterPro" id="IPR013780">
    <property type="entry name" value="Glyco_hydro_b"/>
</dbReference>
<dbReference type="EC" id="2.4.1.18" evidence="9"/>
<dbReference type="InterPro" id="IPR054169">
    <property type="entry name" value="GlgB_N"/>
</dbReference>
<dbReference type="NCBIfam" id="NF003811">
    <property type="entry name" value="PRK05402.1"/>
    <property type="match status" value="1"/>
</dbReference>